<keyword evidence="9" id="KW-0963">Cytoplasm</keyword>
<feature type="binding site" evidence="9">
    <location>
        <begin position="102"/>
        <end position="109"/>
    </location>
    <ligand>
        <name>GTP</name>
        <dbReference type="ChEBI" id="CHEBI:37565"/>
    </ligand>
</feature>
<dbReference type="GO" id="GO:0048500">
    <property type="term" value="C:signal recognition particle"/>
    <property type="evidence" value="ECO:0007669"/>
    <property type="project" value="UniProtKB-UniRule"/>
</dbReference>
<comment type="similarity">
    <text evidence="1 9">Belongs to the GTP-binding SRP family. SRP54 subfamily.</text>
</comment>
<dbReference type="InterPro" id="IPR013822">
    <property type="entry name" value="Signal_recog_particl_SRP54_hlx"/>
</dbReference>
<keyword evidence="2 9" id="KW-0547">Nucleotide-binding</keyword>
<dbReference type="SUPFAM" id="SSF52540">
    <property type="entry name" value="P-loop containing nucleoside triphosphate hydrolases"/>
    <property type="match status" value="1"/>
</dbReference>
<keyword evidence="3 9" id="KW-0378">Hydrolase</keyword>
<dbReference type="NCBIfam" id="TIGR00959">
    <property type="entry name" value="ffh"/>
    <property type="match status" value="1"/>
</dbReference>
<accession>A0A9D1CG75</accession>
<feature type="binding site" evidence="9">
    <location>
        <begin position="184"/>
        <end position="188"/>
    </location>
    <ligand>
        <name>GTP</name>
        <dbReference type="ChEBI" id="CHEBI:37565"/>
    </ligand>
</feature>
<comment type="subunit">
    <text evidence="9">Part of the signal recognition particle protein translocation system, which is composed of SRP and FtsY.</text>
</comment>
<evidence type="ECO:0000256" key="4">
    <source>
        <dbReference type="ARBA" id="ARBA00022884"/>
    </source>
</evidence>
<evidence type="ECO:0000256" key="6">
    <source>
        <dbReference type="ARBA" id="ARBA00023135"/>
    </source>
</evidence>
<feature type="domain" description="SRP54-type proteins GTP-binding" evidence="10">
    <location>
        <begin position="263"/>
        <end position="276"/>
    </location>
</feature>
<dbReference type="InterPro" id="IPR004780">
    <property type="entry name" value="SRP"/>
</dbReference>
<evidence type="ECO:0000313" key="11">
    <source>
        <dbReference type="EMBL" id="HIP98887.1"/>
    </source>
</evidence>
<comment type="function">
    <text evidence="9">Involved in targeting and insertion of nascent membrane proteins into the cytoplasmic membrane. Binds to the hydrophobic signal sequence of the ribosome-nascent chain (RNC) as it emerges from the ribosomes. The SRP-RNC complex is then targeted to the cytoplasmic membrane where it interacts with the SRP receptor FtsY.</text>
</comment>
<dbReference type="InterPro" id="IPR003593">
    <property type="entry name" value="AAA+_ATPase"/>
</dbReference>
<dbReference type="EMBL" id="DQVE01000059">
    <property type="protein sequence ID" value="HIP98887.1"/>
    <property type="molecule type" value="Genomic_DNA"/>
</dbReference>
<dbReference type="AlphaFoldDB" id="A0A9D1CG75"/>
<evidence type="ECO:0000259" key="10">
    <source>
        <dbReference type="PROSITE" id="PS00300"/>
    </source>
</evidence>
<dbReference type="PANTHER" id="PTHR11564">
    <property type="entry name" value="SIGNAL RECOGNITION PARTICLE 54K PROTEIN SRP54"/>
    <property type="match status" value="1"/>
</dbReference>
<dbReference type="SUPFAM" id="SSF47446">
    <property type="entry name" value="Signal peptide-binding domain"/>
    <property type="match status" value="1"/>
</dbReference>
<evidence type="ECO:0000256" key="2">
    <source>
        <dbReference type="ARBA" id="ARBA00022741"/>
    </source>
</evidence>
<keyword evidence="4 9" id="KW-0694">RNA-binding</keyword>
<dbReference type="SMART" id="SM00962">
    <property type="entry name" value="SRP54"/>
    <property type="match status" value="1"/>
</dbReference>
<name>A0A9D1CG75_AQUAO</name>
<dbReference type="GO" id="GO:0003924">
    <property type="term" value="F:GTPase activity"/>
    <property type="evidence" value="ECO:0007669"/>
    <property type="project" value="UniProtKB-UniRule"/>
</dbReference>
<keyword evidence="7 9" id="KW-0687">Ribonucleoprotein</keyword>
<gene>
    <name evidence="9" type="primary">ffh</name>
    <name evidence="11" type="ORF">EYH37_05980</name>
</gene>
<dbReference type="InterPro" id="IPR042101">
    <property type="entry name" value="SRP54_N_sf"/>
</dbReference>
<evidence type="ECO:0000256" key="1">
    <source>
        <dbReference type="ARBA" id="ARBA00005450"/>
    </source>
</evidence>
<dbReference type="GO" id="GO:0008312">
    <property type="term" value="F:7S RNA binding"/>
    <property type="evidence" value="ECO:0007669"/>
    <property type="project" value="InterPro"/>
</dbReference>
<feature type="binding site" evidence="9">
    <location>
        <begin position="242"/>
        <end position="245"/>
    </location>
    <ligand>
        <name>GTP</name>
        <dbReference type="ChEBI" id="CHEBI:37565"/>
    </ligand>
</feature>
<comment type="domain">
    <text evidence="9">Composed of three domains: the N-terminal N domain, which is responsible for interactions with the ribosome, the central G domain, which binds GTP, and the C-terminal M domain, which binds the RNA and the signal sequence of the RNC.</text>
</comment>
<dbReference type="Pfam" id="PF02978">
    <property type="entry name" value="SRP_SPB"/>
    <property type="match status" value="1"/>
</dbReference>
<protein>
    <recommendedName>
        <fullName evidence="9">Signal recognition particle protein</fullName>
        <ecNumber evidence="9">3.6.5.4</ecNumber>
    </recommendedName>
    <alternativeName>
        <fullName evidence="9">Fifty-four homolog</fullName>
    </alternativeName>
</protein>
<comment type="catalytic activity">
    <reaction evidence="8 9">
        <text>GTP + H2O = GDP + phosphate + H(+)</text>
        <dbReference type="Rhea" id="RHEA:19669"/>
        <dbReference type="ChEBI" id="CHEBI:15377"/>
        <dbReference type="ChEBI" id="CHEBI:15378"/>
        <dbReference type="ChEBI" id="CHEBI:37565"/>
        <dbReference type="ChEBI" id="CHEBI:43474"/>
        <dbReference type="ChEBI" id="CHEBI:58189"/>
        <dbReference type="EC" id="3.6.5.4"/>
    </reaction>
</comment>
<comment type="subcellular location">
    <subcellularLocation>
        <location evidence="9">Cytoplasm</location>
    </subcellularLocation>
    <text evidence="9">The SRP-RNC complex is targeted to the cytoplasmic membrane.</text>
</comment>
<dbReference type="Pfam" id="PF02881">
    <property type="entry name" value="SRP54_N"/>
    <property type="match status" value="1"/>
</dbReference>
<evidence type="ECO:0000256" key="8">
    <source>
        <dbReference type="ARBA" id="ARBA00048027"/>
    </source>
</evidence>
<dbReference type="SMART" id="SM00382">
    <property type="entry name" value="AAA"/>
    <property type="match status" value="1"/>
</dbReference>
<keyword evidence="5 9" id="KW-0342">GTP-binding</keyword>
<comment type="caution">
    <text evidence="11">The sequence shown here is derived from an EMBL/GenBank/DDBJ whole genome shotgun (WGS) entry which is preliminary data.</text>
</comment>
<dbReference type="Proteomes" id="UP000606463">
    <property type="component" value="Unassembled WGS sequence"/>
</dbReference>
<dbReference type="InterPro" id="IPR036891">
    <property type="entry name" value="Signal_recog_part_SRP54_M_sf"/>
</dbReference>
<dbReference type="SMART" id="SM00963">
    <property type="entry name" value="SRP54_N"/>
    <property type="match status" value="1"/>
</dbReference>
<dbReference type="PANTHER" id="PTHR11564:SF5">
    <property type="entry name" value="SIGNAL RECOGNITION PARTICLE SUBUNIT SRP54"/>
    <property type="match status" value="1"/>
</dbReference>
<dbReference type="InterPro" id="IPR027417">
    <property type="entry name" value="P-loop_NTPase"/>
</dbReference>
<dbReference type="CDD" id="cd18539">
    <property type="entry name" value="SRP_G"/>
    <property type="match status" value="1"/>
</dbReference>
<proteinExistence type="inferred from homology"/>
<dbReference type="InterPro" id="IPR000897">
    <property type="entry name" value="SRP54_GTPase_dom"/>
</dbReference>
<dbReference type="EC" id="3.6.5.4" evidence="9"/>
<evidence type="ECO:0000313" key="12">
    <source>
        <dbReference type="Proteomes" id="UP000606463"/>
    </source>
</evidence>
<dbReference type="GO" id="GO:0005525">
    <property type="term" value="F:GTP binding"/>
    <property type="evidence" value="ECO:0007669"/>
    <property type="project" value="UniProtKB-UniRule"/>
</dbReference>
<dbReference type="Gene3D" id="1.10.260.30">
    <property type="entry name" value="Signal recognition particle, SRP54 subunit, M-domain"/>
    <property type="match status" value="1"/>
</dbReference>
<dbReference type="HAMAP" id="MF_00306">
    <property type="entry name" value="SRP54"/>
    <property type="match status" value="1"/>
</dbReference>
<dbReference type="InterPro" id="IPR022941">
    <property type="entry name" value="SRP54"/>
</dbReference>
<organism evidence="11 12">
    <name type="scientific">Aquifex aeolicus</name>
    <dbReference type="NCBI Taxonomy" id="63363"/>
    <lineage>
        <taxon>Bacteria</taxon>
        <taxon>Pseudomonadati</taxon>
        <taxon>Aquificota</taxon>
        <taxon>Aquificia</taxon>
        <taxon>Aquificales</taxon>
        <taxon>Aquificaceae</taxon>
        <taxon>Aquifex</taxon>
    </lineage>
</organism>
<evidence type="ECO:0000256" key="3">
    <source>
        <dbReference type="ARBA" id="ARBA00022801"/>
    </source>
</evidence>
<evidence type="ECO:0000256" key="5">
    <source>
        <dbReference type="ARBA" id="ARBA00023134"/>
    </source>
</evidence>
<dbReference type="Gene3D" id="3.40.50.300">
    <property type="entry name" value="P-loop containing nucleotide triphosphate hydrolases"/>
    <property type="match status" value="1"/>
</dbReference>
<keyword evidence="6 9" id="KW-0733">Signal recognition particle</keyword>
<dbReference type="InterPro" id="IPR004125">
    <property type="entry name" value="Signal_recog_particle_SRP54_M"/>
</dbReference>
<sequence>MFELLTGRIKNAVDKLTGAKRLSEKQVNKALREIRLALLEADVDPAVVKSFIKRLREKTLKAEVIKGLNPGETVLKIVYDELTDILGKNPPELKKGVVLLVGLQGTGKTTTIGKLANWLKKKGHSVAVSSTDIRRPAAMLQLKKLAQSVGVKYYDFEGYNDPIQIAREAVKKANEEGVEYLLLDTAGRLHIDEELMEELKKLKQEVNPSEVIYVADAMQGQEALPILKEFHEKLGLTGVVLTKMDGDARGGLALSVKEAVGVPIKFVGVGEKLEDLEPFYPDRMAQRILGLGDLQSLIEKAQGAIPEDEAKELATKVLQGEFTLEDLKKQLEFMLKMGPLDKLLKMIPGLAPYTDKIKVDEKLIKRKIAIINSMTPEERRNPNIINLFRKRRIAKGSGTTVQDVNRLLKEYKEMKKFLKRFKINSFGRKRGGFPFKFPFPF</sequence>
<evidence type="ECO:0000256" key="9">
    <source>
        <dbReference type="HAMAP-Rule" id="MF_00306"/>
    </source>
</evidence>
<evidence type="ECO:0000256" key="7">
    <source>
        <dbReference type="ARBA" id="ARBA00023274"/>
    </source>
</evidence>
<dbReference type="PROSITE" id="PS00300">
    <property type="entry name" value="SRP54"/>
    <property type="match status" value="1"/>
</dbReference>
<dbReference type="Pfam" id="PF00448">
    <property type="entry name" value="SRP54"/>
    <property type="match status" value="1"/>
</dbReference>
<dbReference type="Gene3D" id="1.20.120.140">
    <property type="entry name" value="Signal recognition particle SRP54, nucleotide-binding domain"/>
    <property type="match status" value="1"/>
</dbReference>
<reference evidence="11" key="1">
    <citation type="journal article" date="2020" name="ISME J.">
        <title>Gammaproteobacteria mediating utilization of methyl-, sulfur- and petroleum organic compounds in deep ocean hydrothermal plumes.</title>
        <authorList>
            <person name="Zhou Z."/>
            <person name="Liu Y."/>
            <person name="Pan J."/>
            <person name="Cron B.R."/>
            <person name="Toner B.M."/>
            <person name="Anantharaman K."/>
            <person name="Breier J.A."/>
            <person name="Dick G.J."/>
            <person name="Li M."/>
        </authorList>
    </citation>
    <scope>NUCLEOTIDE SEQUENCE</scope>
    <source>
        <strain evidence="11">SZUA-1501</strain>
    </source>
</reference>
<dbReference type="GO" id="GO:0006614">
    <property type="term" value="P:SRP-dependent cotranslational protein targeting to membrane"/>
    <property type="evidence" value="ECO:0007669"/>
    <property type="project" value="InterPro"/>
</dbReference>